<dbReference type="RefSeq" id="WP_150454286.1">
    <property type="nucleotide sequence ID" value="NZ_VYKI01000007.1"/>
</dbReference>
<dbReference type="Proteomes" id="UP000326367">
    <property type="component" value="Unassembled WGS sequence"/>
</dbReference>
<name>A0ABQ6T2D9_9GAMM</name>
<sequence>MSLPVNLLGLHAQEEQLRQIALRWIAEHADLKDHVAVTERAMDLLHYTMHHGPNTTDDERAVLQLGARVFSDMGAAWKLIASGYFQAAAMVQRDVIETVSLVEYFRLRPELVEVWRIGDERARKDTFKPWKVRKALDDAMGKGPSKRGAIYSKFSKLATHPTIEGLQLLCPNGKDATAGPYMELKQLRALLEEHAKLALQAGMIFNVILSVDTLEARVIAHSMITAMMNWMERYHGSSFTAEDRTNTNRLLET</sequence>
<keyword evidence="2" id="KW-1185">Reference proteome</keyword>
<gene>
    <name evidence="1" type="ORF">FJU31_08080</name>
</gene>
<evidence type="ECO:0000313" key="1">
    <source>
        <dbReference type="EMBL" id="KAA9000295.1"/>
    </source>
</evidence>
<protein>
    <recommendedName>
        <fullName evidence="3">HEPN AbiU2-like domain-containing protein</fullName>
    </recommendedName>
</protein>
<evidence type="ECO:0008006" key="3">
    <source>
        <dbReference type="Google" id="ProtNLM"/>
    </source>
</evidence>
<evidence type="ECO:0000313" key="2">
    <source>
        <dbReference type="Proteomes" id="UP000326367"/>
    </source>
</evidence>
<organism evidence="1 2">
    <name type="scientific">Stenotrophomonas cyclobalanopsidis</name>
    <dbReference type="NCBI Taxonomy" id="2771362"/>
    <lineage>
        <taxon>Bacteria</taxon>
        <taxon>Pseudomonadati</taxon>
        <taxon>Pseudomonadota</taxon>
        <taxon>Gammaproteobacteria</taxon>
        <taxon>Lysobacterales</taxon>
        <taxon>Lysobacteraceae</taxon>
        <taxon>Stenotrophomonas</taxon>
    </lineage>
</organism>
<comment type="caution">
    <text evidence="1">The sequence shown here is derived from an EMBL/GenBank/DDBJ whole genome shotgun (WGS) entry which is preliminary data.</text>
</comment>
<dbReference type="EMBL" id="VYKI01000007">
    <property type="protein sequence ID" value="KAA9000295.1"/>
    <property type="molecule type" value="Genomic_DNA"/>
</dbReference>
<reference evidence="1 2" key="1">
    <citation type="journal article" date="2020" name="Antonie Van Leeuwenhoek">
        <title>Stenotrophomonas cyclobalanopsidis sp. nov., isolated from the leaf spot disease of Cyclobalanopsis patelliformis.</title>
        <authorList>
            <person name="Bian D.R."/>
            <person name="Xue H."/>
            <person name="Piao C.G."/>
            <person name="Li Y."/>
        </authorList>
    </citation>
    <scope>NUCLEOTIDE SEQUENCE [LARGE SCALE GENOMIC DNA]</scope>
    <source>
        <strain evidence="1 2">TPQG1-4</strain>
    </source>
</reference>
<accession>A0ABQ6T2D9</accession>
<proteinExistence type="predicted"/>